<dbReference type="CDD" id="cd02142">
    <property type="entry name" value="McbC_SagB-like_oxidoreductase"/>
    <property type="match status" value="1"/>
</dbReference>
<dbReference type="SUPFAM" id="SSF55469">
    <property type="entry name" value="FMN-dependent nitroreductase-like"/>
    <property type="match status" value="1"/>
</dbReference>
<dbReference type="PANTHER" id="PTHR43745">
    <property type="entry name" value="NITROREDUCTASE MJ1384-RELATED"/>
    <property type="match status" value="1"/>
</dbReference>
<dbReference type="InterPro" id="IPR029479">
    <property type="entry name" value="Nitroreductase"/>
</dbReference>
<dbReference type="Proteomes" id="UP000501387">
    <property type="component" value="Chromosome"/>
</dbReference>
<dbReference type="GO" id="GO:0016491">
    <property type="term" value="F:oxidoreductase activity"/>
    <property type="evidence" value="ECO:0007669"/>
    <property type="project" value="InterPro"/>
</dbReference>
<evidence type="ECO:0000313" key="2">
    <source>
        <dbReference type="EMBL" id="QIM15191.1"/>
    </source>
</evidence>
<reference evidence="2 3" key="1">
    <citation type="submission" date="2020-03" db="EMBL/GenBank/DDBJ databases">
        <title>Leucobacter sp. nov., isolated from beetles.</title>
        <authorList>
            <person name="Hyun D.-W."/>
            <person name="Bae J.-W."/>
        </authorList>
    </citation>
    <scope>NUCLEOTIDE SEQUENCE [LARGE SCALE GENOMIC DNA]</scope>
    <source>
        <strain evidence="2 3">HDW9B</strain>
    </source>
</reference>
<accession>A0A6G8FFP2</accession>
<dbReference type="InterPro" id="IPR000415">
    <property type="entry name" value="Nitroreductase-like"/>
</dbReference>
<dbReference type="RefSeq" id="WP_166321148.1">
    <property type="nucleotide sequence ID" value="NZ_CP049934.1"/>
</dbReference>
<name>A0A6G8FFP2_9MICO</name>
<dbReference type="InterPro" id="IPR020051">
    <property type="entry name" value="SagB-type_dehydrogenase"/>
</dbReference>
<dbReference type="AlphaFoldDB" id="A0A6G8FFP2"/>
<protein>
    <submittedName>
        <fullName evidence="2">SagB/ThcOx family dehydrogenase</fullName>
    </submittedName>
</protein>
<organism evidence="2 3">
    <name type="scientific">Leucobacter insecticola</name>
    <dbReference type="NCBI Taxonomy" id="2714934"/>
    <lineage>
        <taxon>Bacteria</taxon>
        <taxon>Bacillati</taxon>
        <taxon>Actinomycetota</taxon>
        <taxon>Actinomycetes</taxon>
        <taxon>Micrococcales</taxon>
        <taxon>Microbacteriaceae</taxon>
        <taxon>Leucobacter</taxon>
    </lineage>
</organism>
<dbReference type="EMBL" id="CP049934">
    <property type="protein sequence ID" value="QIM15191.1"/>
    <property type="molecule type" value="Genomic_DNA"/>
</dbReference>
<dbReference type="Pfam" id="PF00881">
    <property type="entry name" value="Nitroreductase"/>
    <property type="match status" value="1"/>
</dbReference>
<dbReference type="PANTHER" id="PTHR43745:SF2">
    <property type="entry name" value="NITROREDUCTASE MJ1384-RELATED"/>
    <property type="match status" value="1"/>
</dbReference>
<gene>
    <name evidence="2" type="ORF">G7067_00205</name>
</gene>
<dbReference type="Gene3D" id="3.40.109.10">
    <property type="entry name" value="NADH Oxidase"/>
    <property type="match status" value="1"/>
</dbReference>
<keyword evidence="3" id="KW-1185">Reference proteome</keyword>
<dbReference type="NCBIfam" id="TIGR03605">
    <property type="entry name" value="antibiot_sagB"/>
    <property type="match status" value="1"/>
</dbReference>
<evidence type="ECO:0000313" key="3">
    <source>
        <dbReference type="Proteomes" id="UP000501387"/>
    </source>
</evidence>
<evidence type="ECO:0000259" key="1">
    <source>
        <dbReference type="Pfam" id="PF00881"/>
    </source>
</evidence>
<proteinExistence type="predicted"/>
<dbReference type="KEGG" id="lins:G7067_00205"/>
<dbReference type="InterPro" id="IPR052544">
    <property type="entry name" value="Bacteriocin_Proc_Enz"/>
</dbReference>
<feature type="domain" description="Nitroreductase" evidence="1">
    <location>
        <begin position="2"/>
        <end position="177"/>
    </location>
</feature>
<sequence length="192" mass="21298">MLRQRRSPRRLSLSEVLTLEQIGWLCWATDGSTGEIAPEKFGRTAPSAGALYPRDLYVATIAGAVPQGLYHYNPYRHELEYVNATTPSDLAQTSPQPDELSAASTVLLFSTSFWRNRMKYDQRGVRFAFMELGHVAQNALLAGNALGLSALSLGGFFDDEVNALVGLDGLHETSAYMVFLRQTEPREATRRN</sequence>